<dbReference type="InterPro" id="IPR032774">
    <property type="entry name" value="WG_beta_rep"/>
</dbReference>
<gene>
    <name evidence="2" type="ORF">VJJ08_10500</name>
</gene>
<proteinExistence type="predicted"/>
<evidence type="ECO:0000256" key="1">
    <source>
        <dbReference type="SAM" id="SignalP"/>
    </source>
</evidence>
<comment type="caution">
    <text evidence="2">The sequence shown here is derived from an EMBL/GenBank/DDBJ whole genome shotgun (WGS) entry which is preliminary data.</text>
</comment>
<keyword evidence="3" id="KW-1185">Reference proteome</keyword>
<protein>
    <submittedName>
        <fullName evidence="2">WG repeat-containing protein</fullName>
    </submittedName>
</protein>
<evidence type="ECO:0000313" key="3">
    <source>
        <dbReference type="Proteomes" id="UP001311730"/>
    </source>
</evidence>
<dbReference type="PROSITE" id="PS51257">
    <property type="entry name" value="PROKAR_LIPOPROTEIN"/>
    <property type="match status" value="1"/>
</dbReference>
<feature type="signal peptide" evidence="1">
    <location>
        <begin position="1"/>
        <end position="23"/>
    </location>
</feature>
<dbReference type="Proteomes" id="UP001311730">
    <property type="component" value="Unassembled WGS sequence"/>
</dbReference>
<sequence>MKYFFSTLMLLALILSGCQSQKAAMEALSGQTFYAYSLHNGKYRESSFPLLPKDAGDHPYKYLHFQLQPKGNYLYVTYDKVENGQLTTHTKRYWGLWRKQGFRYQSRWLISPLVPLFFGWDMQRYYFKVDDKQNIDFTEKGSQWFFIGGFGYAYDPYYGGGRFKTVAHTERPMVYFDQGRYGIRTNKDTLTAPLYDELSWFENRVARARKEHSWGVIDTLGREVIPSIYEQISYESSSKPPVFLVQKDSLKGIFSLKGEQLTPIQYKHLEYYWLGVLLAQKDSLWGFIGSDGKEKLAIIYDRIERNDYGYTLIKGDKVGFFRYGGQYARYIPAVYTEIDFPSTTKEFAVVHSGEKLLLIDRKGIVHEAVPTKVKGIDVFLDKLEGVAEYKGQYYKPAPMTND</sequence>
<name>A0ABU5Z9T3_9FLAO</name>
<dbReference type="RefSeq" id="WP_323983874.1">
    <property type="nucleotide sequence ID" value="NZ_JAYKBW010000012.1"/>
</dbReference>
<keyword evidence="1" id="KW-0732">Signal</keyword>
<evidence type="ECO:0000313" key="2">
    <source>
        <dbReference type="EMBL" id="MEB3075723.1"/>
    </source>
</evidence>
<dbReference type="PANTHER" id="PTHR37841">
    <property type="entry name" value="GLR2918 PROTEIN"/>
    <property type="match status" value="1"/>
</dbReference>
<dbReference type="PANTHER" id="PTHR37841:SF1">
    <property type="entry name" value="DUF3298 DOMAIN-CONTAINING PROTEIN"/>
    <property type="match status" value="1"/>
</dbReference>
<organism evidence="2 3">
    <name type="scientific">Capnocytophaga gingivalis</name>
    <dbReference type="NCBI Taxonomy" id="1017"/>
    <lineage>
        <taxon>Bacteria</taxon>
        <taxon>Pseudomonadati</taxon>
        <taxon>Bacteroidota</taxon>
        <taxon>Flavobacteriia</taxon>
        <taxon>Flavobacteriales</taxon>
        <taxon>Flavobacteriaceae</taxon>
        <taxon>Capnocytophaga</taxon>
    </lineage>
</organism>
<feature type="chain" id="PRO_5047180713" evidence="1">
    <location>
        <begin position="24"/>
        <end position="402"/>
    </location>
</feature>
<reference evidence="2 3" key="1">
    <citation type="submission" date="2023-12" db="EMBL/GenBank/DDBJ databases">
        <title>Genomic sequences of Capnocytophaga and Parvimonas strains.</title>
        <authorList>
            <person name="Watt R.M."/>
            <person name="Wang M."/>
            <person name="Yang T."/>
            <person name="Tong W.M."/>
        </authorList>
    </citation>
    <scope>NUCLEOTIDE SEQUENCE [LARGE SCALE GENOMIC DNA]</scope>
    <source>
        <strain evidence="2 3">CCUG 13096</strain>
    </source>
</reference>
<dbReference type="Pfam" id="PF14903">
    <property type="entry name" value="WG_beta_rep"/>
    <property type="match status" value="2"/>
</dbReference>
<dbReference type="EMBL" id="JAYKBW010000012">
    <property type="protein sequence ID" value="MEB3075723.1"/>
    <property type="molecule type" value="Genomic_DNA"/>
</dbReference>
<accession>A0ABU5Z9T3</accession>